<protein>
    <submittedName>
        <fullName evidence="1">Uncharacterized protein</fullName>
    </submittedName>
</protein>
<dbReference type="AlphaFoldDB" id="A0A7C4CAC3"/>
<reference evidence="1" key="1">
    <citation type="journal article" date="2020" name="mSystems">
        <title>Genome- and Community-Level Interaction Insights into Carbon Utilization and Element Cycling Functions of Hydrothermarchaeota in Hydrothermal Sediment.</title>
        <authorList>
            <person name="Zhou Z."/>
            <person name="Liu Y."/>
            <person name="Xu W."/>
            <person name="Pan J."/>
            <person name="Luo Z.H."/>
            <person name="Li M."/>
        </authorList>
    </citation>
    <scope>NUCLEOTIDE SEQUENCE [LARGE SCALE GENOMIC DNA]</scope>
    <source>
        <strain evidence="1">SpSt-488</strain>
    </source>
</reference>
<accession>A0A7C4CAC3</accession>
<comment type="caution">
    <text evidence="1">The sequence shown here is derived from an EMBL/GenBank/DDBJ whole genome shotgun (WGS) entry which is preliminary data.</text>
</comment>
<evidence type="ECO:0000313" key="1">
    <source>
        <dbReference type="EMBL" id="HGK27751.1"/>
    </source>
</evidence>
<organism evidence="1">
    <name type="scientific">candidate division WOR-3 bacterium</name>
    <dbReference type="NCBI Taxonomy" id="2052148"/>
    <lineage>
        <taxon>Bacteria</taxon>
        <taxon>Bacteria division WOR-3</taxon>
    </lineage>
</organism>
<dbReference type="EMBL" id="DSUT01000041">
    <property type="protein sequence ID" value="HGK27751.1"/>
    <property type="molecule type" value="Genomic_DNA"/>
</dbReference>
<proteinExistence type="predicted"/>
<gene>
    <name evidence="1" type="ORF">ENS41_02210</name>
</gene>
<sequence length="134" mass="15233">MGYLTAAERLALTPPTADSTVTTFSGFVARSFVSTWTVNRRDVVEKWYLAGSISKRPSRGYVYLDMSYKQYKDGRLVSIEDPPPWHHPRADSIVLDWHGKYNEGTTKFHVVSAEHAFEFPHQPPFVNTGAAVEW</sequence>
<name>A0A7C4CAC3_UNCW3</name>